<dbReference type="Pfam" id="PF13691">
    <property type="entry name" value="Lactamase_B_4"/>
    <property type="match status" value="1"/>
</dbReference>
<dbReference type="Ensembl" id="ENSELUT00000074680.2">
    <property type="protein sequence ID" value="ENSELUP00000073929.2"/>
    <property type="gene ID" value="ENSELUG00000018265.3"/>
</dbReference>
<comment type="function">
    <text evidence="23">Zinc phosphodiesterase, which displays mitochondrial tRNA 3'-processing endonuclease activity. Involved in tRNA maturation, by removing a 3'-trailer from precursor tRNA. Associates with mitochondrial DNA complexes at the nucleoids to initiate RNA processing and ribosome assembly.</text>
</comment>
<keyword evidence="17" id="KW-0539">Nucleus</keyword>
<evidence type="ECO:0000256" key="20">
    <source>
        <dbReference type="ARBA" id="ARBA00030729"/>
    </source>
</evidence>
<dbReference type="InterPro" id="IPR047151">
    <property type="entry name" value="RNZ2-like"/>
</dbReference>
<keyword evidence="9" id="KW-0819">tRNA processing</keyword>
<evidence type="ECO:0000256" key="6">
    <source>
        <dbReference type="ARBA" id="ARBA00012477"/>
    </source>
</evidence>
<keyword evidence="8" id="KW-0597">Phosphoprotein</keyword>
<evidence type="ECO:0000256" key="12">
    <source>
        <dbReference type="ARBA" id="ARBA00022759"/>
    </source>
</evidence>
<evidence type="ECO:0000256" key="15">
    <source>
        <dbReference type="ARBA" id="ARBA00022946"/>
    </source>
</evidence>
<evidence type="ECO:0000256" key="17">
    <source>
        <dbReference type="ARBA" id="ARBA00023242"/>
    </source>
</evidence>
<evidence type="ECO:0000256" key="9">
    <source>
        <dbReference type="ARBA" id="ARBA00022694"/>
    </source>
</evidence>
<dbReference type="SUPFAM" id="SSF56281">
    <property type="entry name" value="Metallo-hydrolase/oxidoreductase"/>
    <property type="match status" value="2"/>
</dbReference>
<organism evidence="27 28">
    <name type="scientific">Esox lucius</name>
    <name type="common">Northern pike</name>
    <dbReference type="NCBI Taxonomy" id="8010"/>
    <lineage>
        <taxon>Eukaryota</taxon>
        <taxon>Metazoa</taxon>
        <taxon>Chordata</taxon>
        <taxon>Craniata</taxon>
        <taxon>Vertebrata</taxon>
        <taxon>Euteleostomi</taxon>
        <taxon>Actinopterygii</taxon>
        <taxon>Neopterygii</taxon>
        <taxon>Teleostei</taxon>
        <taxon>Protacanthopterygii</taxon>
        <taxon>Esociformes</taxon>
        <taxon>Esocidae</taxon>
        <taxon>Esox</taxon>
    </lineage>
</organism>
<evidence type="ECO:0000256" key="11">
    <source>
        <dbReference type="ARBA" id="ARBA00022723"/>
    </source>
</evidence>
<comment type="catalytic activity">
    <reaction evidence="1">
        <text>Endonucleolytic cleavage of RNA, removing extra 3' nucleotides from tRNA precursor, generating 3' termini of tRNAs. A 3'-hydroxy group is left at the tRNA terminus and a 5'-phosphoryl group is left at the trailer molecule.</text>
        <dbReference type="EC" id="3.1.26.11"/>
    </reaction>
</comment>
<dbReference type="Bgee" id="ENSELUG00000018265">
    <property type="expression patterns" value="Expressed in ovary and 14 other cell types or tissues"/>
</dbReference>
<dbReference type="Proteomes" id="UP000265140">
    <property type="component" value="Chromosome 11"/>
</dbReference>
<name>A0A6Q2Z6B8_ESOLU</name>
<comment type="subcellular location">
    <subcellularLocation>
        <location evidence="4">Mitochondrion matrix</location>
        <location evidence="4">Mitochondrion nucleoid</location>
    </subcellularLocation>
    <subcellularLocation>
        <location evidence="3">Nucleus</location>
    </subcellularLocation>
</comment>
<evidence type="ECO:0000256" key="8">
    <source>
        <dbReference type="ARBA" id="ARBA00022553"/>
    </source>
</evidence>
<reference evidence="27" key="3">
    <citation type="submission" date="2025-08" db="UniProtKB">
        <authorList>
            <consortium name="Ensembl"/>
        </authorList>
    </citation>
    <scope>IDENTIFICATION</scope>
</reference>
<evidence type="ECO:0000256" key="19">
    <source>
        <dbReference type="ARBA" id="ARBA00030689"/>
    </source>
</evidence>
<dbReference type="GO" id="GO:0046872">
    <property type="term" value="F:metal ion binding"/>
    <property type="evidence" value="ECO:0007669"/>
    <property type="project" value="UniProtKB-KW"/>
</dbReference>
<dbReference type="InterPro" id="IPR036866">
    <property type="entry name" value="RibonucZ/Hydroxyglut_hydro"/>
</dbReference>
<sequence>VWICISHLFTRTIFQFPRKMSTNPTGRQIPGSKKSRAPKETLRHVKSREQRKRAVDVHGPAIVYAQVVGAGTRDNGPSLYVFSEFNRYLFNCGEGTQRLMQEHKLKAARLDNIFITRMSWDNVGGLSGMILTLKDTGVPEVVLSGPPQLEKYVNAIRVFSGPLEEIKLAVRPCTTQTQYTDDTMTVTQIPIHTQEAADVFVFFMSHVIFDLQLHPKKGNFLVAQAKELGLPVGTAAIGRLIAALKDGKSVTYEGREIRPEEVCTPTDPGPAFIVVECPSEEFVQPVCNNQQLKDPAALVVHMTPERVLKNDEYKQWMERFPSTTEHLILNEQVCTVHNVRSHKIQTQLSLIHPEIFPELKHYKTKETQATMHIPNVRAECLLKFQLRPKIEWQGEDAIPSCDIEEFVKEAAEAPNFLQEVEKCKHFCATDAAVLSEKYPEVVFLGTGSALPMKIRNVSGTLVNISSTQSVLLDCGEGTFGQLCRHYGDGVDETLAKISTVFISHMHADHHTGLLSLLFQRERAMTALGKAFSPTYLVAPVQIMTWLNQYHDHCEEILSHVNIVPSKVLCEGAELPKSNTTSVIQALLKKSDLGKFQTCPVRHCKNAYACSITHQSGWQLVFSGDTMPCDALANMGKNATLLIHEATLEDGLEDEAVEKRHSTTSQAIGIGMKMNAEFIMLNHFSQRYAKIPLFKCFTSIRFGDFKILPRLIPPLKSLFAEEIGEMEERREKRELRQMKGVSPESMEEQSTLNAVELGKGSKRVPEEPTPDVGSKRLKAN</sequence>
<evidence type="ECO:0000256" key="18">
    <source>
        <dbReference type="ARBA" id="ARBA00023271"/>
    </source>
</evidence>
<dbReference type="Gene3D" id="3.60.15.10">
    <property type="entry name" value="Ribonuclease Z/Hydroxyacylglutathione hydrolase-like"/>
    <property type="match status" value="2"/>
</dbReference>
<evidence type="ECO:0000256" key="5">
    <source>
        <dbReference type="ARBA" id="ARBA00007823"/>
    </source>
</evidence>
<evidence type="ECO:0000259" key="26">
    <source>
        <dbReference type="Pfam" id="PF13691"/>
    </source>
</evidence>
<keyword evidence="11" id="KW-0479">Metal-binding</keyword>
<feature type="region of interest" description="Disordered" evidence="25">
    <location>
        <begin position="19"/>
        <end position="41"/>
    </location>
</feature>
<keyword evidence="14" id="KW-0862">Zinc</keyword>
<accession>A0A6Q2Z6B8</accession>
<dbReference type="GO" id="GO:0005634">
    <property type="term" value="C:nucleus"/>
    <property type="evidence" value="ECO:0007669"/>
    <property type="project" value="UniProtKB-SubCell"/>
</dbReference>
<comment type="cofactor">
    <cofactor evidence="2">
        <name>Zn(2+)</name>
        <dbReference type="ChEBI" id="CHEBI:29105"/>
    </cofactor>
</comment>
<evidence type="ECO:0000256" key="21">
    <source>
        <dbReference type="ARBA" id="ARBA00032104"/>
    </source>
</evidence>
<dbReference type="Pfam" id="PF23023">
    <property type="entry name" value="Anti-Pycsar_Apyc1"/>
    <property type="match status" value="1"/>
</dbReference>
<dbReference type="EC" id="3.1.26.11" evidence="6"/>
<keyword evidence="13" id="KW-0378">Hydrolase</keyword>
<dbReference type="FunFam" id="3.60.15.10:FF:000051">
    <property type="entry name" value="Ribonuclease Z, mitochondrial"/>
    <property type="match status" value="1"/>
</dbReference>
<evidence type="ECO:0000256" key="1">
    <source>
        <dbReference type="ARBA" id="ARBA00000402"/>
    </source>
</evidence>
<dbReference type="PANTHER" id="PTHR12553:SF49">
    <property type="entry name" value="ZINC PHOSPHODIESTERASE ELAC PROTEIN 2"/>
    <property type="match status" value="1"/>
</dbReference>
<dbReference type="GO" id="GO:1990180">
    <property type="term" value="P:mitochondrial tRNA 3'-end processing"/>
    <property type="evidence" value="ECO:0007669"/>
    <property type="project" value="TreeGrafter"/>
</dbReference>
<evidence type="ECO:0000256" key="16">
    <source>
        <dbReference type="ARBA" id="ARBA00023128"/>
    </source>
</evidence>
<reference evidence="28" key="1">
    <citation type="journal article" date="2014" name="PLoS ONE">
        <title>The genome and linkage map of the northern pike (Esox lucius): conserved synteny revealed between the salmonid sister group and the Neoteleostei.</title>
        <authorList>
            <person name="Rondeau E.B."/>
            <person name="Minkley D.R."/>
            <person name="Leong J.S."/>
            <person name="Messmer A.M."/>
            <person name="Jantzen J.R."/>
            <person name="von Schalburg K.R."/>
            <person name="Lemon C."/>
            <person name="Bird N.H."/>
            <person name="Koop B.F."/>
        </authorList>
    </citation>
    <scope>NUCLEOTIDE SEQUENCE</scope>
</reference>
<proteinExistence type="inferred from homology"/>
<feature type="domain" description="tRNase Z endonuclease" evidence="26">
    <location>
        <begin position="66"/>
        <end position="125"/>
    </location>
</feature>
<dbReference type="GO" id="GO:0042645">
    <property type="term" value="C:mitochondrial nucleoid"/>
    <property type="evidence" value="ECO:0007669"/>
    <property type="project" value="UniProtKB-SubCell"/>
</dbReference>
<evidence type="ECO:0000256" key="2">
    <source>
        <dbReference type="ARBA" id="ARBA00001947"/>
    </source>
</evidence>
<reference evidence="27" key="2">
    <citation type="submission" date="2020-02" db="EMBL/GenBank/DDBJ databases">
        <title>Esox lucius (northern pike) genome, fEsoLuc1, primary haplotype.</title>
        <authorList>
            <person name="Myers G."/>
            <person name="Karagic N."/>
            <person name="Meyer A."/>
            <person name="Pippel M."/>
            <person name="Reichard M."/>
            <person name="Winkler S."/>
            <person name="Tracey A."/>
            <person name="Sims Y."/>
            <person name="Howe K."/>
            <person name="Rhie A."/>
            <person name="Formenti G."/>
            <person name="Durbin R."/>
            <person name="Fedrigo O."/>
            <person name="Jarvis E.D."/>
        </authorList>
    </citation>
    <scope>NUCLEOTIDE SEQUENCE [LARGE SCALE GENOMIC DNA]</scope>
</reference>
<keyword evidence="28" id="KW-1185">Reference proteome</keyword>
<keyword evidence="18" id="KW-1135">Mitochondrion nucleoid</keyword>
<dbReference type="InterPro" id="IPR027794">
    <property type="entry name" value="tRNase_Z_dom"/>
</dbReference>
<reference evidence="27" key="4">
    <citation type="submission" date="2025-09" db="UniProtKB">
        <authorList>
            <consortium name="Ensembl"/>
        </authorList>
    </citation>
    <scope>IDENTIFICATION</scope>
</reference>
<dbReference type="GeneTree" id="ENSGT00730000111191"/>
<evidence type="ECO:0000256" key="4">
    <source>
        <dbReference type="ARBA" id="ARBA00004436"/>
    </source>
</evidence>
<comment type="subunit">
    <text evidence="24">Homodimer. Interacts with PTCD1.</text>
</comment>
<evidence type="ECO:0000313" key="28">
    <source>
        <dbReference type="Proteomes" id="UP000265140"/>
    </source>
</evidence>
<evidence type="ECO:0000256" key="24">
    <source>
        <dbReference type="ARBA" id="ARBA00047136"/>
    </source>
</evidence>
<dbReference type="AlphaFoldDB" id="A0A6Q2Z6B8"/>
<evidence type="ECO:0000313" key="27">
    <source>
        <dbReference type="Ensembl" id="ENSELUP00000073929.2"/>
    </source>
</evidence>
<protein>
    <recommendedName>
        <fullName evidence="7">Zinc phosphodiesterase ELAC protein 2</fullName>
        <ecNumber evidence="6">3.1.26.11</ecNumber>
    </recommendedName>
    <alternativeName>
        <fullName evidence="22">ElaC homolog protein 2</fullName>
    </alternativeName>
    <alternativeName>
        <fullName evidence="20">Ribonuclease Z 2</fullName>
    </alternativeName>
    <alternativeName>
        <fullName evidence="21">tRNA 3 endonuclease 2</fullName>
    </alternativeName>
    <alternativeName>
        <fullName evidence="19">tRNase Z 2</fullName>
    </alternativeName>
</protein>
<gene>
    <name evidence="27" type="primary">ELAC2</name>
</gene>
<keyword evidence="12" id="KW-0255">Endonuclease</keyword>
<evidence type="ECO:0000256" key="10">
    <source>
        <dbReference type="ARBA" id="ARBA00022722"/>
    </source>
</evidence>
<dbReference type="FunFam" id="3.60.15.10:FF:000014">
    <property type="entry name" value="Zinc phosphodiesterase ELAC protein 2"/>
    <property type="match status" value="1"/>
</dbReference>
<comment type="similarity">
    <text evidence="5">Belongs to the RNase Z family.</text>
</comment>
<evidence type="ECO:0000256" key="14">
    <source>
        <dbReference type="ARBA" id="ARBA00022833"/>
    </source>
</evidence>
<dbReference type="PANTHER" id="PTHR12553">
    <property type="entry name" value="ZINC PHOSPHODIESTERASE ELAC PROTEIN 2"/>
    <property type="match status" value="1"/>
</dbReference>
<dbReference type="CDD" id="cd07718">
    <property type="entry name" value="RNaseZ_ELAC1_ELAC2-C-term-like_MBL-fold"/>
    <property type="match status" value="1"/>
</dbReference>
<evidence type="ECO:0000256" key="3">
    <source>
        <dbReference type="ARBA" id="ARBA00004123"/>
    </source>
</evidence>
<evidence type="ECO:0000256" key="13">
    <source>
        <dbReference type="ARBA" id="ARBA00022801"/>
    </source>
</evidence>
<feature type="region of interest" description="Disordered" evidence="25">
    <location>
        <begin position="729"/>
        <end position="779"/>
    </location>
</feature>
<dbReference type="GO" id="GO:0042781">
    <property type="term" value="F:3'-tRNA processing endoribonuclease activity"/>
    <property type="evidence" value="ECO:0007669"/>
    <property type="project" value="UniProtKB-EC"/>
</dbReference>
<keyword evidence="15" id="KW-0809">Transit peptide</keyword>
<keyword evidence="10" id="KW-0540">Nuclease</keyword>
<evidence type="ECO:0000256" key="7">
    <source>
        <dbReference type="ARBA" id="ARBA00013357"/>
    </source>
</evidence>
<evidence type="ECO:0000256" key="22">
    <source>
        <dbReference type="ARBA" id="ARBA00032616"/>
    </source>
</evidence>
<evidence type="ECO:0000256" key="25">
    <source>
        <dbReference type="SAM" id="MobiDB-lite"/>
    </source>
</evidence>
<keyword evidence="16" id="KW-0496">Mitochondrion</keyword>
<evidence type="ECO:0000256" key="23">
    <source>
        <dbReference type="ARBA" id="ARBA00046098"/>
    </source>
</evidence>